<dbReference type="Proteomes" id="UP000761264">
    <property type="component" value="Unassembled WGS sequence"/>
</dbReference>
<proteinExistence type="predicted"/>
<organism evidence="1 2">
    <name type="scientific">Pelagibius litoralis</name>
    <dbReference type="NCBI Taxonomy" id="374515"/>
    <lineage>
        <taxon>Bacteria</taxon>
        <taxon>Pseudomonadati</taxon>
        <taxon>Pseudomonadota</taxon>
        <taxon>Alphaproteobacteria</taxon>
        <taxon>Rhodospirillales</taxon>
        <taxon>Rhodovibrionaceae</taxon>
        <taxon>Pelagibius</taxon>
    </lineage>
</organism>
<gene>
    <name evidence="1" type="ORF">HBA54_04865</name>
</gene>
<evidence type="ECO:0000313" key="1">
    <source>
        <dbReference type="EMBL" id="NIA67917.1"/>
    </source>
</evidence>
<protein>
    <submittedName>
        <fullName evidence="1">Uncharacterized protein</fullName>
    </submittedName>
</protein>
<accession>A0A967C7C0</accession>
<evidence type="ECO:0000313" key="2">
    <source>
        <dbReference type="Proteomes" id="UP000761264"/>
    </source>
</evidence>
<dbReference type="RefSeq" id="WP_167221962.1">
    <property type="nucleotide sequence ID" value="NZ_JAAQPH010000003.1"/>
</dbReference>
<dbReference type="EMBL" id="JAAQPH010000003">
    <property type="protein sequence ID" value="NIA67917.1"/>
    <property type="molecule type" value="Genomic_DNA"/>
</dbReference>
<keyword evidence="2" id="KW-1185">Reference proteome</keyword>
<dbReference type="AlphaFoldDB" id="A0A967C7C0"/>
<reference evidence="1" key="1">
    <citation type="submission" date="2020-03" db="EMBL/GenBank/DDBJ databases">
        <title>Genome of Pelagibius litoralis DSM 21314T.</title>
        <authorList>
            <person name="Wang G."/>
        </authorList>
    </citation>
    <scope>NUCLEOTIDE SEQUENCE</scope>
    <source>
        <strain evidence="1">DSM 21314</strain>
    </source>
</reference>
<comment type="caution">
    <text evidence="1">The sequence shown here is derived from an EMBL/GenBank/DDBJ whole genome shotgun (WGS) entry which is preliminary data.</text>
</comment>
<sequence length="107" mass="11548">MAGQENALAELGQDTISQFDFEPTFIKENVADGERWESYRQFCALALASLRLGSDELTEAVKANPELFCGSMEGIANTREAMKATADLMDAAVARITIAIARSDADA</sequence>
<name>A0A967C7C0_9PROT</name>